<dbReference type="GO" id="GO:0005737">
    <property type="term" value="C:cytoplasm"/>
    <property type="evidence" value="ECO:0007669"/>
    <property type="project" value="UniProtKB-SubCell"/>
</dbReference>
<dbReference type="GO" id="GO:0005524">
    <property type="term" value="F:ATP binding"/>
    <property type="evidence" value="ECO:0007669"/>
    <property type="project" value="UniProtKB-KW"/>
</dbReference>
<feature type="binding site" evidence="9">
    <location>
        <begin position="125"/>
        <end position="131"/>
    </location>
    <ligand>
        <name>ATP</name>
        <dbReference type="ChEBI" id="CHEBI:30616"/>
    </ligand>
</feature>
<evidence type="ECO:0000259" key="10">
    <source>
        <dbReference type="Pfam" id="PF01467"/>
    </source>
</evidence>
<dbReference type="Proteomes" id="UP000182793">
    <property type="component" value="Unassembled WGS sequence"/>
</dbReference>
<evidence type="ECO:0000256" key="2">
    <source>
        <dbReference type="ARBA" id="ARBA00022679"/>
    </source>
</evidence>
<proteinExistence type="inferred from homology"/>
<evidence type="ECO:0000256" key="5">
    <source>
        <dbReference type="ARBA" id="ARBA00022840"/>
    </source>
</evidence>
<dbReference type="NCBIfam" id="TIGR01510">
    <property type="entry name" value="coaD_prev_kdtB"/>
    <property type="match status" value="1"/>
</dbReference>
<evidence type="ECO:0000256" key="7">
    <source>
        <dbReference type="ARBA" id="ARBA00022993"/>
    </source>
</evidence>
<dbReference type="UniPathway" id="UPA00241">
    <property type="reaction ID" value="UER00355"/>
</dbReference>
<comment type="subunit">
    <text evidence="9">Homohexamer.</text>
</comment>
<keyword evidence="6 9" id="KW-0460">Magnesium</keyword>
<dbReference type="NCBIfam" id="TIGR00125">
    <property type="entry name" value="cyt_tran_rel"/>
    <property type="match status" value="1"/>
</dbReference>
<feature type="binding site" evidence="9">
    <location>
        <position position="75"/>
    </location>
    <ligand>
        <name>substrate</name>
    </ligand>
</feature>
<comment type="pathway">
    <text evidence="9">Cofactor biosynthesis; coenzyme A biosynthesis; CoA from (R)-pantothenate: step 4/5.</text>
</comment>
<dbReference type="EMBL" id="FOTG01000009">
    <property type="protein sequence ID" value="SFL37522.1"/>
    <property type="molecule type" value="Genomic_DNA"/>
</dbReference>
<dbReference type="SUPFAM" id="SSF52374">
    <property type="entry name" value="Nucleotidylyl transferase"/>
    <property type="match status" value="1"/>
</dbReference>
<evidence type="ECO:0000313" key="11">
    <source>
        <dbReference type="EMBL" id="KFN87092.1"/>
    </source>
</evidence>
<sequence length="165" mass="18718">MTKIGLVTGSFDPVTNGHLDIIARASRLFDTLYVGIFYNKNKTGLFSIAERKAMLEEAVQAFPNVKVVTAQDSLAVDVARELKAGYLVRGIRDAKDLEYEASMDFFNHHLANDIESVYLLTSPEWLHVSSSRIRELMHFYSDISAFVPESVVKKVEEKYDNLKRI</sequence>
<evidence type="ECO:0000256" key="1">
    <source>
        <dbReference type="ARBA" id="ARBA00022490"/>
    </source>
</evidence>
<evidence type="ECO:0000256" key="9">
    <source>
        <dbReference type="HAMAP-Rule" id="MF_00151"/>
    </source>
</evidence>
<dbReference type="CDD" id="cd02163">
    <property type="entry name" value="PPAT"/>
    <property type="match status" value="1"/>
</dbReference>
<feature type="domain" description="Cytidyltransferase-like" evidence="10">
    <location>
        <begin position="7"/>
        <end position="135"/>
    </location>
</feature>
<evidence type="ECO:0000313" key="14">
    <source>
        <dbReference type="Proteomes" id="UP000182793"/>
    </source>
</evidence>
<feature type="binding site" evidence="9">
    <location>
        <begin position="10"/>
        <end position="11"/>
    </location>
    <ligand>
        <name>ATP</name>
        <dbReference type="ChEBI" id="CHEBI:30616"/>
    </ligand>
</feature>
<dbReference type="Proteomes" id="UP000029382">
    <property type="component" value="Unassembled WGS sequence"/>
</dbReference>
<evidence type="ECO:0000313" key="13">
    <source>
        <dbReference type="Proteomes" id="UP000029382"/>
    </source>
</evidence>
<dbReference type="AlphaFoldDB" id="A0A091BTJ8"/>
<reference evidence="11 13" key="1">
    <citation type="journal article" date="2014" name="Genome Announc.">
        <title>Draft Genome Sequences of Streptococcus bovis Strains ATCC 33317 and JB1.</title>
        <authorList>
            <person name="Benahmed F.H."/>
            <person name="Gopinath G.R."/>
            <person name="Harbottle H."/>
            <person name="Cotta M.A."/>
            <person name="Luo Y."/>
            <person name="Henderson C."/>
            <person name="Teri P."/>
            <person name="Soppet D."/>
            <person name="Rasmussen M."/>
            <person name="Whitehead T.R."/>
            <person name="Davidson M."/>
        </authorList>
    </citation>
    <scope>NUCLEOTIDE SEQUENCE [LARGE SCALE GENOMIC DNA]</scope>
    <source>
        <strain evidence="11 13">JB1</strain>
    </source>
</reference>
<dbReference type="InterPro" id="IPR004821">
    <property type="entry name" value="Cyt_trans-like"/>
</dbReference>
<keyword evidence="4 9" id="KW-0547">Nucleotide-binding</keyword>
<dbReference type="HAMAP" id="MF_00151">
    <property type="entry name" value="PPAT_bact"/>
    <property type="match status" value="1"/>
</dbReference>
<organism evidence="11 13">
    <name type="scientific">Streptococcus equinus JB1</name>
    <dbReference type="NCBI Taxonomy" id="1294274"/>
    <lineage>
        <taxon>Bacteria</taxon>
        <taxon>Bacillati</taxon>
        <taxon>Bacillota</taxon>
        <taxon>Bacilli</taxon>
        <taxon>Lactobacillales</taxon>
        <taxon>Streptococcaceae</taxon>
        <taxon>Streptococcus</taxon>
    </lineage>
</organism>
<feature type="binding site" evidence="9">
    <location>
        <begin position="90"/>
        <end position="92"/>
    </location>
    <ligand>
        <name>ATP</name>
        <dbReference type="ChEBI" id="CHEBI:30616"/>
    </ligand>
</feature>
<accession>A0A091BTJ8</accession>
<feature type="binding site" evidence="9">
    <location>
        <position position="18"/>
    </location>
    <ligand>
        <name>ATP</name>
        <dbReference type="ChEBI" id="CHEBI:30616"/>
    </ligand>
</feature>
<feature type="binding site" evidence="9">
    <location>
        <position position="89"/>
    </location>
    <ligand>
        <name>substrate</name>
    </ligand>
</feature>
<feature type="binding site" evidence="9">
    <location>
        <position position="100"/>
    </location>
    <ligand>
        <name>ATP</name>
        <dbReference type="ChEBI" id="CHEBI:30616"/>
    </ligand>
</feature>
<comment type="subcellular location">
    <subcellularLocation>
        <location evidence="9">Cytoplasm</location>
    </subcellularLocation>
</comment>
<keyword evidence="3 9" id="KW-0548">Nucleotidyltransferase</keyword>
<protein>
    <recommendedName>
        <fullName evidence="9">Phosphopantetheine adenylyltransferase</fullName>
        <ecNumber evidence="9">2.7.7.3</ecNumber>
    </recommendedName>
    <alternativeName>
        <fullName evidence="9">Dephospho-CoA pyrophosphorylase</fullName>
    </alternativeName>
    <alternativeName>
        <fullName evidence="9">Pantetheine-phosphate adenylyltransferase</fullName>
        <shortName evidence="9">PPAT</shortName>
    </alternativeName>
</protein>
<dbReference type="InterPro" id="IPR001980">
    <property type="entry name" value="PPAT"/>
</dbReference>
<dbReference type="PRINTS" id="PR01020">
    <property type="entry name" value="LPSBIOSNTHSS"/>
</dbReference>
<comment type="function">
    <text evidence="9">Reversibly transfers an adenylyl group from ATP to 4'-phosphopantetheine, yielding dephospho-CoA (dPCoA) and pyrophosphate.</text>
</comment>
<gene>
    <name evidence="9" type="primary">coaD</name>
    <name evidence="11" type="ORF">H702_08825</name>
    <name evidence="12" type="ORF">SAMN02910290_01560</name>
</gene>
<dbReference type="EMBL" id="AUZH01000028">
    <property type="protein sequence ID" value="KFN87092.1"/>
    <property type="molecule type" value="Genomic_DNA"/>
</dbReference>
<reference evidence="12 14" key="2">
    <citation type="submission" date="2016-10" db="EMBL/GenBank/DDBJ databases">
        <authorList>
            <person name="Varghese N."/>
            <person name="Submissions S."/>
        </authorList>
    </citation>
    <scope>NUCLEOTIDE SEQUENCE [LARGE SCALE GENOMIC DNA]</scope>
    <source>
        <strain evidence="12 14">JB1</strain>
    </source>
</reference>
<feature type="binding site" evidence="9">
    <location>
        <position position="10"/>
    </location>
    <ligand>
        <name>substrate</name>
    </ligand>
</feature>
<dbReference type="Pfam" id="PF01467">
    <property type="entry name" value="CTP_transf_like"/>
    <property type="match status" value="1"/>
</dbReference>
<comment type="similarity">
    <text evidence="9">Belongs to the bacterial CoaD family.</text>
</comment>
<dbReference type="RefSeq" id="WP_039697323.1">
    <property type="nucleotide sequence ID" value="NZ_AUZH01000028.1"/>
</dbReference>
<feature type="site" description="Transition state stabilizer" evidence="9">
    <location>
        <position position="18"/>
    </location>
</feature>
<evidence type="ECO:0000256" key="3">
    <source>
        <dbReference type="ARBA" id="ARBA00022695"/>
    </source>
</evidence>
<keyword evidence="7 9" id="KW-0173">Coenzyme A biosynthesis</keyword>
<evidence type="ECO:0000256" key="6">
    <source>
        <dbReference type="ARBA" id="ARBA00022842"/>
    </source>
</evidence>
<dbReference type="InterPro" id="IPR014729">
    <property type="entry name" value="Rossmann-like_a/b/a_fold"/>
</dbReference>
<keyword evidence="5 9" id="KW-0067">ATP-binding</keyword>
<comment type="caution">
    <text evidence="11">The sequence shown here is derived from an EMBL/GenBank/DDBJ whole genome shotgun (WGS) entry which is preliminary data.</text>
</comment>
<keyword evidence="14" id="KW-1185">Reference proteome</keyword>
<dbReference type="PANTHER" id="PTHR21342:SF1">
    <property type="entry name" value="PHOSPHOPANTETHEINE ADENYLYLTRANSFERASE"/>
    <property type="match status" value="1"/>
</dbReference>
<comment type="catalytic activity">
    <reaction evidence="8 9">
        <text>(R)-4'-phosphopantetheine + ATP + H(+) = 3'-dephospho-CoA + diphosphate</text>
        <dbReference type="Rhea" id="RHEA:19801"/>
        <dbReference type="ChEBI" id="CHEBI:15378"/>
        <dbReference type="ChEBI" id="CHEBI:30616"/>
        <dbReference type="ChEBI" id="CHEBI:33019"/>
        <dbReference type="ChEBI" id="CHEBI:57328"/>
        <dbReference type="ChEBI" id="CHEBI:61723"/>
        <dbReference type="EC" id="2.7.7.3"/>
    </reaction>
</comment>
<evidence type="ECO:0000313" key="12">
    <source>
        <dbReference type="EMBL" id="SFL37522.1"/>
    </source>
</evidence>
<evidence type="ECO:0000256" key="4">
    <source>
        <dbReference type="ARBA" id="ARBA00022741"/>
    </source>
</evidence>
<keyword evidence="2 9" id="KW-0808">Transferase</keyword>
<evidence type="ECO:0000256" key="8">
    <source>
        <dbReference type="ARBA" id="ARBA00029346"/>
    </source>
</evidence>
<comment type="cofactor">
    <cofactor evidence="9">
        <name>Mg(2+)</name>
        <dbReference type="ChEBI" id="CHEBI:18420"/>
    </cofactor>
</comment>
<feature type="binding site" evidence="9">
    <location>
        <position position="42"/>
    </location>
    <ligand>
        <name>substrate</name>
    </ligand>
</feature>
<dbReference type="Gene3D" id="3.40.50.620">
    <property type="entry name" value="HUPs"/>
    <property type="match status" value="1"/>
</dbReference>
<dbReference type="GO" id="GO:0015937">
    <property type="term" value="P:coenzyme A biosynthetic process"/>
    <property type="evidence" value="ECO:0007669"/>
    <property type="project" value="UniProtKB-UniRule"/>
</dbReference>
<dbReference type="PANTHER" id="PTHR21342">
    <property type="entry name" value="PHOSPHOPANTETHEINE ADENYLYLTRANSFERASE"/>
    <property type="match status" value="1"/>
</dbReference>
<dbReference type="EC" id="2.7.7.3" evidence="9"/>
<dbReference type="GO" id="GO:0004595">
    <property type="term" value="F:pantetheine-phosphate adenylyltransferase activity"/>
    <property type="evidence" value="ECO:0007669"/>
    <property type="project" value="UniProtKB-UniRule"/>
</dbReference>
<keyword evidence="1 9" id="KW-0963">Cytoplasm</keyword>
<name>A0A091BTJ8_STREI</name>